<protein>
    <recommendedName>
        <fullName evidence="3">3-hydroxy-3-methylglutaryl coenzyme A reductase</fullName>
        <shortName evidence="3">HMG-CoA reductase</shortName>
    </recommendedName>
</protein>
<dbReference type="GO" id="GO:0004420">
    <property type="term" value="F:hydroxymethylglutaryl-CoA reductase (NADPH) activity"/>
    <property type="evidence" value="ECO:0007669"/>
    <property type="project" value="InterPro"/>
</dbReference>
<accession>A0A1J5TG57</accession>
<sequence length="423" mass="45481">MSKTSEFPGFYKLRPSERLDLIKNFANLSDDETKAIGNYGALGEDTANRMIENVAGTFPMPLGFAVNFKVNNESFVVPMALEEPSVVAAASNMAKGTLPEGIIAESMDPVMIGQIQLVNLKDPFKAKQQILEKEQEIIDLANEQDPILVKFGGGCKGVKPRVIETERGPMVITHLLVDCRDAMGANAVNTMAEAVAPRLETITGGRVYLRIISNLAIHRMTKAKACWPKDFLGGEEVVDGILEAFAFAAADPFRTATHNKGIMNGIDPVVIATGNDWRAIEAGAHSYGAYKDGHSSFTTWSKSENGDLLGEIEIPMAVGLVGGATATHPTAKACVKILGLEIPGGAEKLSQIICAVGLCQNLGALRALASEGIQRGHMGLHARNLAIQVGAEGEEINKVSERMKRDGKVRADIAEKYLKELRE</sequence>
<evidence type="ECO:0000256" key="2">
    <source>
        <dbReference type="ARBA" id="ARBA00023002"/>
    </source>
</evidence>
<dbReference type="InterPro" id="IPR009029">
    <property type="entry name" value="HMG_CoA_Rdtase_sub-bd_dom_sf"/>
</dbReference>
<dbReference type="PANTHER" id="PTHR10572">
    <property type="entry name" value="3-HYDROXY-3-METHYLGLUTARYL-COENZYME A REDUCTASE"/>
    <property type="match status" value="1"/>
</dbReference>
<evidence type="ECO:0000256" key="3">
    <source>
        <dbReference type="RuleBase" id="RU361219"/>
    </source>
</evidence>
<proteinExistence type="inferred from homology"/>
<dbReference type="SUPFAM" id="SSF56542">
    <property type="entry name" value="Substrate-binding domain of HMG-CoA reductase"/>
    <property type="match status" value="1"/>
</dbReference>
<dbReference type="Pfam" id="PF00368">
    <property type="entry name" value="HMG-CoA_red"/>
    <property type="match status" value="1"/>
</dbReference>
<keyword evidence="2 3" id="KW-0560">Oxidoreductase</keyword>
<dbReference type="CDD" id="cd00644">
    <property type="entry name" value="HMG-CoA_reductase_classII"/>
    <property type="match status" value="1"/>
</dbReference>
<dbReference type="AlphaFoldDB" id="A0A1J5TG57"/>
<dbReference type="SUPFAM" id="SSF55035">
    <property type="entry name" value="NAD-binding domain of HMG-CoA reductase"/>
    <property type="match status" value="1"/>
</dbReference>
<dbReference type="PROSITE" id="PS50065">
    <property type="entry name" value="HMG_COA_REDUCTASE_4"/>
    <property type="match status" value="1"/>
</dbReference>
<dbReference type="InterPro" id="IPR023074">
    <property type="entry name" value="HMG_CoA_Rdtase_cat_sf"/>
</dbReference>
<name>A0A1J5TG57_9ARCH</name>
<dbReference type="InterPro" id="IPR023076">
    <property type="entry name" value="HMG_CoA_Rdtase_CS"/>
</dbReference>
<dbReference type="GO" id="GO:0015936">
    <property type="term" value="P:coenzyme A metabolic process"/>
    <property type="evidence" value="ECO:0007669"/>
    <property type="project" value="InterPro"/>
</dbReference>
<organism evidence="4 5">
    <name type="scientific">Marine Group III euryarchaeote CG-Bathy1</name>
    <dbReference type="NCBI Taxonomy" id="1889001"/>
    <lineage>
        <taxon>Archaea</taxon>
        <taxon>Methanobacteriati</taxon>
        <taxon>Thermoplasmatota</taxon>
        <taxon>Thermoplasmata</taxon>
        <taxon>Candidatus Thermoprofundales</taxon>
    </lineage>
</organism>
<dbReference type="Proteomes" id="UP000183815">
    <property type="component" value="Unassembled WGS sequence"/>
</dbReference>
<dbReference type="PROSITE" id="PS00318">
    <property type="entry name" value="HMG_COA_REDUCTASE_2"/>
    <property type="match status" value="1"/>
</dbReference>
<evidence type="ECO:0000313" key="5">
    <source>
        <dbReference type="Proteomes" id="UP000183815"/>
    </source>
</evidence>
<gene>
    <name evidence="4" type="ORF">BEU04_02210</name>
</gene>
<dbReference type="InterPro" id="IPR004553">
    <property type="entry name" value="HMG_CoA_Rdtase_bac-typ"/>
</dbReference>
<dbReference type="PANTHER" id="PTHR10572:SF24">
    <property type="entry name" value="3-HYDROXY-3-METHYLGLUTARYL-COENZYME A REDUCTASE"/>
    <property type="match status" value="1"/>
</dbReference>
<reference evidence="4 5" key="1">
    <citation type="submission" date="2016-08" db="EMBL/GenBank/DDBJ databases">
        <title>New Insights into Marine Group III Euryarchaeota, from dark to light.</title>
        <authorList>
            <person name="Haro-Moreno J.M."/>
            <person name="Rodriguez-Valera F."/>
            <person name="Lopez-Garcia P."/>
            <person name="Moreira D."/>
            <person name="Martin-Cuadrado A.B."/>
        </authorList>
    </citation>
    <scope>NUCLEOTIDE SEQUENCE [LARGE SCALE GENOMIC DNA]</scope>
    <source>
        <strain evidence="4">CG-Bathy1</strain>
    </source>
</reference>
<comment type="similarity">
    <text evidence="1 3">Belongs to the HMG-CoA reductase family.</text>
</comment>
<dbReference type="InterPro" id="IPR009023">
    <property type="entry name" value="HMG_CoA_Rdtase_NAD(P)-bd_sf"/>
</dbReference>
<dbReference type="Gene3D" id="1.10.8.660">
    <property type="match status" value="1"/>
</dbReference>
<comment type="caution">
    <text evidence="4">The sequence shown here is derived from an EMBL/GenBank/DDBJ whole genome shotgun (WGS) entry which is preliminary data.</text>
</comment>
<dbReference type="PROSITE" id="PS00066">
    <property type="entry name" value="HMG_COA_REDUCTASE_1"/>
    <property type="match status" value="1"/>
</dbReference>
<dbReference type="PROSITE" id="PS01192">
    <property type="entry name" value="HMG_COA_REDUCTASE_3"/>
    <property type="match status" value="1"/>
</dbReference>
<dbReference type="Gene3D" id="3.90.770.10">
    <property type="entry name" value="3-hydroxy-3-methylglutaryl-coenzyme A Reductase, Chain A, domain 2"/>
    <property type="match status" value="2"/>
</dbReference>
<dbReference type="NCBIfam" id="TIGR00532">
    <property type="entry name" value="HMG_CoA_R_NAD"/>
    <property type="match status" value="1"/>
</dbReference>
<evidence type="ECO:0000313" key="4">
    <source>
        <dbReference type="EMBL" id="OIR15160.1"/>
    </source>
</evidence>
<evidence type="ECO:0000256" key="1">
    <source>
        <dbReference type="ARBA" id="ARBA00007661"/>
    </source>
</evidence>
<dbReference type="EMBL" id="MIYU01000017">
    <property type="protein sequence ID" value="OIR15160.1"/>
    <property type="molecule type" value="Genomic_DNA"/>
</dbReference>
<dbReference type="InterPro" id="IPR002202">
    <property type="entry name" value="HMG_CoA_Rdtase"/>
</dbReference>